<sequence>MKISDIDQAIAFKNQKLVTSGWFFVYMRYNSDLPSYYLDYSTLWENSLPPTNVSPWGQESLFIFVDSNGVYCFDMRNAGTQRECIVGNVSLLSFNELLKKINKRMVVQHKLEEDGIENCKVEVKRIRLCNALVAIENNDDWGVSIPVWQITYYFSYDFDGTHVPEEEQTTYLNALDGSYIEPRINLEELANIYSPVRTSEPSD</sequence>
<accession>A0A645C682</accession>
<proteinExistence type="predicted"/>
<dbReference type="AlphaFoldDB" id="A0A645C682"/>
<gene>
    <name evidence="1" type="ORF">SDC9_120158</name>
</gene>
<protein>
    <submittedName>
        <fullName evidence="1">Uncharacterized protein</fullName>
    </submittedName>
</protein>
<reference evidence="1" key="1">
    <citation type="submission" date="2019-08" db="EMBL/GenBank/DDBJ databases">
        <authorList>
            <person name="Kucharzyk K."/>
            <person name="Murdoch R.W."/>
            <person name="Higgins S."/>
            <person name="Loffler F."/>
        </authorList>
    </citation>
    <scope>NUCLEOTIDE SEQUENCE</scope>
</reference>
<name>A0A645C682_9ZZZZ</name>
<comment type="caution">
    <text evidence="1">The sequence shown here is derived from an EMBL/GenBank/DDBJ whole genome shotgun (WGS) entry which is preliminary data.</text>
</comment>
<evidence type="ECO:0000313" key="1">
    <source>
        <dbReference type="EMBL" id="MPM73182.1"/>
    </source>
</evidence>
<dbReference type="EMBL" id="VSSQ01025200">
    <property type="protein sequence ID" value="MPM73182.1"/>
    <property type="molecule type" value="Genomic_DNA"/>
</dbReference>
<organism evidence="1">
    <name type="scientific">bioreactor metagenome</name>
    <dbReference type="NCBI Taxonomy" id="1076179"/>
    <lineage>
        <taxon>unclassified sequences</taxon>
        <taxon>metagenomes</taxon>
        <taxon>ecological metagenomes</taxon>
    </lineage>
</organism>